<keyword evidence="2" id="KW-1185">Reference proteome</keyword>
<dbReference type="RefSeq" id="WP_270085176.1">
    <property type="nucleotide sequence ID" value="NZ_CP115300.1"/>
</dbReference>
<dbReference type="Pfam" id="PF13646">
    <property type="entry name" value="HEAT_2"/>
    <property type="match status" value="1"/>
</dbReference>
<reference evidence="1 2" key="1">
    <citation type="submission" date="2022-12" db="EMBL/GenBank/DDBJ databases">
        <authorList>
            <person name="Mo P."/>
        </authorList>
    </citation>
    <scope>NUCLEOTIDE SEQUENCE [LARGE SCALE GENOMIC DNA]</scope>
    <source>
        <strain evidence="1 2">HUAS 2-6</strain>
    </source>
</reference>
<name>A0ABY7PDD7_9ACTN</name>
<dbReference type="SUPFAM" id="SSF48371">
    <property type="entry name" value="ARM repeat"/>
    <property type="match status" value="1"/>
</dbReference>
<sequence>MDGAVFHRSRRLVFRHPDPSQAERVATQHGWASLGSRGGHRKAVELVWAVDDETTFHCVEDVASGEFCCFFRGSRIDGVTDAFRRIDAEVDAWSSAELIDQVYAEAPPMERVGALFRLGLGAPAAFDDEFFDAFMVALRDEHPMIRAAAARTAAYMEWPQLLPELRIIASGDTDARVRGEAEQVVSVFESAENGAQ</sequence>
<evidence type="ECO:0000313" key="2">
    <source>
        <dbReference type="Proteomes" id="UP001212326"/>
    </source>
</evidence>
<dbReference type="InterPro" id="IPR016024">
    <property type="entry name" value="ARM-type_fold"/>
</dbReference>
<organism evidence="1 2">
    <name type="scientific">Streptomyces camelliae</name>
    <dbReference type="NCBI Taxonomy" id="3004093"/>
    <lineage>
        <taxon>Bacteria</taxon>
        <taxon>Bacillati</taxon>
        <taxon>Actinomycetota</taxon>
        <taxon>Actinomycetes</taxon>
        <taxon>Kitasatosporales</taxon>
        <taxon>Streptomycetaceae</taxon>
        <taxon>Streptomyces</taxon>
    </lineage>
</organism>
<evidence type="ECO:0000313" key="1">
    <source>
        <dbReference type="EMBL" id="WBO67904.1"/>
    </source>
</evidence>
<accession>A0ABY7PDD7</accession>
<dbReference type="EMBL" id="CP115300">
    <property type="protein sequence ID" value="WBO67904.1"/>
    <property type="molecule type" value="Genomic_DNA"/>
</dbReference>
<dbReference type="Gene3D" id="1.25.10.10">
    <property type="entry name" value="Leucine-rich Repeat Variant"/>
    <property type="match status" value="1"/>
</dbReference>
<protein>
    <submittedName>
        <fullName evidence="1">HEAT repeat domain-containing protein</fullName>
    </submittedName>
</protein>
<proteinExistence type="predicted"/>
<dbReference type="Proteomes" id="UP001212326">
    <property type="component" value="Chromosome"/>
</dbReference>
<gene>
    <name evidence="1" type="ORF">O1G22_36340</name>
</gene>
<dbReference type="InterPro" id="IPR011989">
    <property type="entry name" value="ARM-like"/>
</dbReference>